<dbReference type="Pfam" id="PF00015">
    <property type="entry name" value="MCPsignal"/>
    <property type="match status" value="1"/>
</dbReference>
<dbReference type="SUPFAM" id="SSF103190">
    <property type="entry name" value="Sensory domain-like"/>
    <property type="match status" value="1"/>
</dbReference>
<evidence type="ECO:0000313" key="5">
    <source>
        <dbReference type="EMBL" id="RKD30365.1"/>
    </source>
</evidence>
<comment type="caution">
    <text evidence="5">The sequence shown here is derived from an EMBL/GenBank/DDBJ whole genome shotgun (WGS) entry which is preliminary data.</text>
</comment>
<name>A0A419SYT1_9FIRM</name>
<dbReference type="Proteomes" id="UP000284277">
    <property type="component" value="Unassembled WGS sequence"/>
</dbReference>
<dbReference type="GO" id="GO:0006935">
    <property type="term" value="P:chemotaxis"/>
    <property type="evidence" value="ECO:0007669"/>
    <property type="project" value="InterPro"/>
</dbReference>
<accession>A0A419SYT1</accession>
<evidence type="ECO:0000256" key="3">
    <source>
        <dbReference type="PROSITE-ProRule" id="PRU00284"/>
    </source>
</evidence>
<evidence type="ECO:0000259" key="4">
    <source>
        <dbReference type="PROSITE" id="PS50111"/>
    </source>
</evidence>
<dbReference type="InterPro" id="IPR004089">
    <property type="entry name" value="MCPsignal_dom"/>
</dbReference>
<evidence type="ECO:0000313" key="6">
    <source>
        <dbReference type="Proteomes" id="UP000284277"/>
    </source>
</evidence>
<dbReference type="SMART" id="SM00283">
    <property type="entry name" value="MA"/>
    <property type="match status" value="1"/>
</dbReference>
<organism evidence="5 6">
    <name type="scientific">Lacrimispora algidixylanolytica</name>
    <dbReference type="NCBI Taxonomy" id="94868"/>
    <lineage>
        <taxon>Bacteria</taxon>
        <taxon>Bacillati</taxon>
        <taxon>Bacillota</taxon>
        <taxon>Clostridia</taxon>
        <taxon>Lachnospirales</taxon>
        <taxon>Lachnospiraceae</taxon>
        <taxon>Lacrimispora</taxon>
    </lineage>
</organism>
<evidence type="ECO:0000256" key="1">
    <source>
        <dbReference type="ARBA" id="ARBA00023224"/>
    </source>
</evidence>
<dbReference type="Gene3D" id="1.10.287.950">
    <property type="entry name" value="Methyl-accepting chemotaxis protein"/>
    <property type="match status" value="1"/>
</dbReference>
<gene>
    <name evidence="5" type="ORF">BET01_07180</name>
</gene>
<dbReference type="PROSITE" id="PS50111">
    <property type="entry name" value="CHEMOTAXIS_TRANSDUC_2"/>
    <property type="match status" value="1"/>
</dbReference>
<dbReference type="SUPFAM" id="SSF58104">
    <property type="entry name" value="Methyl-accepting chemotaxis protein (MCP) signaling domain"/>
    <property type="match status" value="1"/>
</dbReference>
<dbReference type="PANTHER" id="PTHR32089:SF112">
    <property type="entry name" value="LYSOZYME-LIKE PROTEIN-RELATED"/>
    <property type="match status" value="1"/>
</dbReference>
<dbReference type="PANTHER" id="PTHR32089">
    <property type="entry name" value="METHYL-ACCEPTING CHEMOTAXIS PROTEIN MCPB"/>
    <property type="match status" value="1"/>
</dbReference>
<dbReference type="GO" id="GO:0004888">
    <property type="term" value="F:transmembrane signaling receptor activity"/>
    <property type="evidence" value="ECO:0007669"/>
    <property type="project" value="InterPro"/>
</dbReference>
<dbReference type="GO" id="GO:0016020">
    <property type="term" value="C:membrane"/>
    <property type="evidence" value="ECO:0007669"/>
    <property type="project" value="InterPro"/>
</dbReference>
<dbReference type="GO" id="GO:0007165">
    <property type="term" value="P:signal transduction"/>
    <property type="evidence" value="ECO:0007669"/>
    <property type="project" value="UniProtKB-KW"/>
</dbReference>
<dbReference type="EMBL" id="MCIA01000031">
    <property type="protein sequence ID" value="RKD30365.1"/>
    <property type="molecule type" value="Genomic_DNA"/>
</dbReference>
<sequence length="284" mass="30856">MKGEVIMYDQNTTHQLLNSFYEVIPFLSNLFEDDVAFALTDTQKFILIENGNQLRFTTQAGDLIPVGGAIRETLNSGRVTVMDVPATVYGIPFKSYAVPIFDKGRKVIGVLTLGKSLERRNNLVSMINSLSTGITQIEGSTKSVSTGIEQLKNMNAEISVKVNEANESTRNTDGILDFVKDISTQTNLLGLNAAIEAARAGEAGRGFTVVAGEIRKMSASTNDSIGQIDTVLKSINASITAINSKITESNNIFIEETQEFKTIVNSISELNTTAKKLEGILEHL</sequence>
<keyword evidence="6" id="KW-1185">Reference proteome</keyword>
<protein>
    <recommendedName>
        <fullName evidence="4">Methyl-accepting transducer domain-containing protein</fullName>
    </recommendedName>
</protein>
<dbReference type="AlphaFoldDB" id="A0A419SYT1"/>
<feature type="domain" description="Methyl-accepting transducer" evidence="4">
    <location>
        <begin position="140"/>
        <end position="284"/>
    </location>
</feature>
<keyword evidence="1 3" id="KW-0807">Transducer</keyword>
<dbReference type="InterPro" id="IPR004090">
    <property type="entry name" value="Chemotax_Me-accpt_rcpt"/>
</dbReference>
<evidence type="ECO:0000256" key="2">
    <source>
        <dbReference type="ARBA" id="ARBA00029447"/>
    </source>
</evidence>
<proteinExistence type="inferred from homology"/>
<reference evidence="5 6" key="1">
    <citation type="submission" date="2016-08" db="EMBL/GenBank/DDBJ databases">
        <title>A new outlook on sporulation: Clostridium algidixylanolyticum.</title>
        <authorList>
            <person name="Poppleton D.I."/>
            <person name="Gribaldo S."/>
        </authorList>
    </citation>
    <scope>NUCLEOTIDE SEQUENCE [LARGE SCALE GENOMIC DNA]</scope>
    <source>
        <strain evidence="5 6">SPL73</strain>
    </source>
</reference>
<dbReference type="PRINTS" id="PR00260">
    <property type="entry name" value="CHEMTRNSDUCR"/>
</dbReference>
<comment type="similarity">
    <text evidence="2">Belongs to the methyl-accepting chemotaxis (MCP) protein family.</text>
</comment>
<dbReference type="InterPro" id="IPR029151">
    <property type="entry name" value="Sensor-like_sf"/>
</dbReference>